<evidence type="ECO:0000256" key="5">
    <source>
        <dbReference type="ARBA" id="ARBA00022490"/>
    </source>
</evidence>
<dbReference type="GO" id="GO:0006796">
    <property type="term" value="P:phosphate-containing compound metabolic process"/>
    <property type="evidence" value="ECO:0007669"/>
    <property type="project" value="InterPro"/>
</dbReference>
<comment type="similarity">
    <text evidence="3">Belongs to the PPase family.</text>
</comment>
<accession>A0A2T9YX46</accession>
<evidence type="ECO:0000313" key="13">
    <source>
        <dbReference type="Proteomes" id="UP000245699"/>
    </source>
</evidence>
<evidence type="ECO:0000256" key="7">
    <source>
        <dbReference type="ARBA" id="ARBA00022801"/>
    </source>
</evidence>
<keyword evidence="8" id="KW-0460">Magnesium</keyword>
<proteinExistence type="inferred from homology"/>
<keyword evidence="5" id="KW-0963">Cytoplasm</keyword>
<dbReference type="GO" id="GO:0005737">
    <property type="term" value="C:cytoplasm"/>
    <property type="evidence" value="ECO:0007669"/>
    <property type="project" value="UniProtKB-SubCell"/>
</dbReference>
<dbReference type="SUPFAM" id="SSF50324">
    <property type="entry name" value="Inorganic pyrophosphatase"/>
    <property type="match status" value="1"/>
</dbReference>
<dbReference type="Pfam" id="PF00719">
    <property type="entry name" value="Pyrophosphatase"/>
    <property type="match status" value="1"/>
</dbReference>
<dbReference type="Gene3D" id="3.90.80.10">
    <property type="entry name" value="Inorganic pyrophosphatase"/>
    <property type="match status" value="1"/>
</dbReference>
<comment type="subcellular location">
    <subcellularLocation>
        <location evidence="2">Cytoplasm</location>
    </subcellularLocation>
</comment>
<dbReference type="GO" id="GO:0000287">
    <property type="term" value="F:magnesium ion binding"/>
    <property type="evidence" value="ECO:0007669"/>
    <property type="project" value="InterPro"/>
</dbReference>
<evidence type="ECO:0000256" key="1">
    <source>
        <dbReference type="ARBA" id="ARBA00001946"/>
    </source>
</evidence>
<dbReference type="STRING" id="61424.A0A2T9YX46"/>
<dbReference type="PANTHER" id="PTHR10286">
    <property type="entry name" value="INORGANIC PYROPHOSPHATASE"/>
    <property type="match status" value="1"/>
</dbReference>
<dbReference type="GO" id="GO:0004427">
    <property type="term" value="F:inorganic diphosphate phosphatase activity"/>
    <property type="evidence" value="ECO:0007669"/>
    <property type="project" value="UniProtKB-EC"/>
</dbReference>
<name>A0A2T9YX46_9FUNG</name>
<comment type="cofactor">
    <cofactor evidence="1">
        <name>Mg(2+)</name>
        <dbReference type="ChEBI" id="CHEBI:18420"/>
    </cofactor>
</comment>
<evidence type="ECO:0000256" key="3">
    <source>
        <dbReference type="ARBA" id="ARBA00006220"/>
    </source>
</evidence>
<dbReference type="Proteomes" id="UP000245699">
    <property type="component" value="Unassembled WGS sequence"/>
</dbReference>
<comment type="caution">
    <text evidence="12">The sequence shown here is derived from an EMBL/GenBank/DDBJ whole genome shotgun (WGS) entry which is preliminary data.</text>
</comment>
<dbReference type="FunFam" id="3.90.80.10:FF:000004">
    <property type="entry name" value="Inorganic pyrophosphatase"/>
    <property type="match status" value="1"/>
</dbReference>
<comment type="catalytic activity">
    <reaction evidence="11">
        <text>diphosphate + H2O = 2 phosphate + H(+)</text>
        <dbReference type="Rhea" id="RHEA:24576"/>
        <dbReference type="ChEBI" id="CHEBI:15377"/>
        <dbReference type="ChEBI" id="CHEBI:15378"/>
        <dbReference type="ChEBI" id="CHEBI:33019"/>
        <dbReference type="ChEBI" id="CHEBI:43474"/>
        <dbReference type="EC" id="3.6.1.1"/>
    </reaction>
</comment>
<evidence type="ECO:0000313" key="12">
    <source>
        <dbReference type="EMBL" id="PVU96874.1"/>
    </source>
</evidence>
<evidence type="ECO:0000256" key="8">
    <source>
        <dbReference type="ARBA" id="ARBA00022842"/>
    </source>
</evidence>
<keyword evidence="7" id="KW-0378">Hydrolase</keyword>
<dbReference type="OrthoDB" id="1608002at2759"/>
<reference evidence="12 13" key="1">
    <citation type="journal article" date="2018" name="MBio">
        <title>Comparative Genomics Reveals the Core Gene Toolbox for the Fungus-Insect Symbiosis.</title>
        <authorList>
            <person name="Wang Y."/>
            <person name="Stata M."/>
            <person name="Wang W."/>
            <person name="Stajich J.E."/>
            <person name="White M.M."/>
            <person name="Moncalvo J.M."/>
        </authorList>
    </citation>
    <scope>NUCLEOTIDE SEQUENCE [LARGE SCALE GENOMIC DNA]</scope>
    <source>
        <strain evidence="12 13">AUS-77-4</strain>
    </source>
</reference>
<gene>
    <name evidence="12" type="ORF">BB559_002218</name>
</gene>
<sequence>MPFSTRTVGKPDTLEYKVYLEKDGKIVSFFHDIPLFADVEKKVYNMVVEVPRWTNAKMEIKTGDKFNPIVQDIKKGALRYVCNTFPHHGYIWNYGALPQTWEDPEVTSPDTGCVGDKDPIDVCEIGEKIGYTGQIKQVKVLGIVAMVDEGETDWKVIAIDVTDPMAEHVNDIDDVQQHFPGLLKATVEWLRLYKVPDGKGENQFAFNSESKGRSFAEEIIAETHESWRTLVNSASNSYGMSVTNSTVEGTPGFSTQPATDIMENSTPAEIPTIHQSVHKWYFVKGSRY</sequence>
<organism evidence="12 13">
    <name type="scientific">Furculomyces boomerangus</name>
    <dbReference type="NCBI Taxonomy" id="61424"/>
    <lineage>
        <taxon>Eukaryota</taxon>
        <taxon>Fungi</taxon>
        <taxon>Fungi incertae sedis</taxon>
        <taxon>Zoopagomycota</taxon>
        <taxon>Kickxellomycotina</taxon>
        <taxon>Harpellomycetes</taxon>
        <taxon>Harpellales</taxon>
        <taxon>Harpellaceae</taxon>
        <taxon>Furculomyces</taxon>
    </lineage>
</organism>
<dbReference type="InterPro" id="IPR036649">
    <property type="entry name" value="Pyrophosphatase_sf"/>
</dbReference>
<dbReference type="CDD" id="cd00412">
    <property type="entry name" value="pyrophosphatase"/>
    <property type="match status" value="1"/>
</dbReference>
<keyword evidence="13" id="KW-1185">Reference proteome</keyword>
<evidence type="ECO:0000256" key="4">
    <source>
        <dbReference type="ARBA" id="ARBA00012146"/>
    </source>
</evidence>
<evidence type="ECO:0000256" key="11">
    <source>
        <dbReference type="ARBA" id="ARBA00047820"/>
    </source>
</evidence>
<protein>
    <recommendedName>
        <fullName evidence="10">Inorganic pyrophosphatase</fullName>
        <ecNumber evidence="4">3.6.1.1</ecNumber>
    </recommendedName>
    <alternativeName>
        <fullName evidence="9">Pyrophosphate phospho-hydrolase</fullName>
    </alternativeName>
</protein>
<evidence type="ECO:0000256" key="6">
    <source>
        <dbReference type="ARBA" id="ARBA00022723"/>
    </source>
</evidence>
<dbReference type="InterPro" id="IPR008162">
    <property type="entry name" value="Pyrophosphatase"/>
</dbReference>
<keyword evidence="6" id="KW-0479">Metal-binding</keyword>
<evidence type="ECO:0000256" key="9">
    <source>
        <dbReference type="ARBA" id="ARBA00032535"/>
    </source>
</evidence>
<evidence type="ECO:0000256" key="2">
    <source>
        <dbReference type="ARBA" id="ARBA00004496"/>
    </source>
</evidence>
<dbReference type="AlphaFoldDB" id="A0A2T9YX46"/>
<dbReference type="EC" id="3.6.1.1" evidence="4"/>
<dbReference type="EMBL" id="MBFT01000128">
    <property type="protein sequence ID" value="PVU96874.1"/>
    <property type="molecule type" value="Genomic_DNA"/>
</dbReference>
<evidence type="ECO:0000256" key="10">
    <source>
        <dbReference type="ARBA" id="ARBA00040300"/>
    </source>
</evidence>